<accession>A0A4R1QJ08</accession>
<dbReference type="EMBL" id="SLUN01000078">
    <property type="protein sequence ID" value="TCL53608.1"/>
    <property type="molecule type" value="Genomic_DNA"/>
</dbReference>
<proteinExistence type="predicted"/>
<name>A0A4R1QJ08_HYDET</name>
<sequence length="301" mass="35662">MYDSHKFWQDLRLAGGYFDYLDDEDAENQLDAERLKNREEKIKQEEQTEKKTDELIKTERDALLGVSEKLPNEEIIEFIKKNVQDTIEALELVYMFENQKPWYIWPFFSNWNRLSLLLAFYQEEKKFSLTSASFYERLTVYLVKEYSNAGLNCDVSSLVEMFSEFAFDMMENGQTIFSEQGIQNHPTFKHKLETGQIDLLTLLSFPFLVQRGKWYEFRTLAFQVYLSLRKFLQLNEKEKIASYAEFLDLNDCFIDNEHDIWILCSELDLHSFNQYYLIPILKEYLSAVSAKLKGQEADGIA</sequence>
<protein>
    <submittedName>
        <fullName evidence="1">Uncharacterized protein</fullName>
    </submittedName>
</protein>
<evidence type="ECO:0000313" key="2">
    <source>
        <dbReference type="Proteomes" id="UP000295008"/>
    </source>
</evidence>
<organism evidence="1 2">
    <name type="scientific">Hydrogenispora ethanolica</name>
    <dbReference type="NCBI Taxonomy" id="1082276"/>
    <lineage>
        <taxon>Bacteria</taxon>
        <taxon>Bacillati</taxon>
        <taxon>Bacillota</taxon>
        <taxon>Hydrogenispora</taxon>
    </lineage>
</organism>
<dbReference type="Proteomes" id="UP000295008">
    <property type="component" value="Unassembled WGS sequence"/>
</dbReference>
<keyword evidence="2" id="KW-1185">Reference proteome</keyword>
<evidence type="ECO:0000313" key="1">
    <source>
        <dbReference type="EMBL" id="TCL53608.1"/>
    </source>
</evidence>
<comment type="caution">
    <text evidence="1">The sequence shown here is derived from an EMBL/GenBank/DDBJ whole genome shotgun (WGS) entry which is preliminary data.</text>
</comment>
<dbReference type="AlphaFoldDB" id="A0A4R1QJ08"/>
<reference evidence="1 2" key="1">
    <citation type="submission" date="2019-03" db="EMBL/GenBank/DDBJ databases">
        <title>Genomic Encyclopedia of Type Strains, Phase IV (KMG-IV): sequencing the most valuable type-strain genomes for metagenomic binning, comparative biology and taxonomic classification.</title>
        <authorList>
            <person name="Goeker M."/>
        </authorList>
    </citation>
    <scope>NUCLEOTIDE SEQUENCE [LARGE SCALE GENOMIC DNA]</scope>
    <source>
        <strain evidence="1 2">LX-B</strain>
    </source>
</reference>
<gene>
    <name evidence="1" type="ORF">EDC14_10782</name>
</gene>